<dbReference type="GO" id="GO:0008289">
    <property type="term" value="F:lipid binding"/>
    <property type="evidence" value="ECO:0007669"/>
    <property type="project" value="InterPro"/>
</dbReference>
<dbReference type="InterPro" id="IPR017943">
    <property type="entry name" value="Bactericidal_perm-incr_a/b_dom"/>
</dbReference>
<dbReference type="Proteomes" id="UP000054047">
    <property type="component" value="Unassembled WGS sequence"/>
</dbReference>
<dbReference type="PANTHER" id="PTHR10504:SF143">
    <property type="entry name" value="BPI2 DOMAIN-CONTAINING PROTEIN"/>
    <property type="match status" value="1"/>
</dbReference>
<dbReference type="EMBL" id="KN735525">
    <property type="protein sequence ID" value="KIH56584.1"/>
    <property type="molecule type" value="Genomic_DNA"/>
</dbReference>
<proteinExistence type="predicted"/>
<dbReference type="SUPFAM" id="SSF55394">
    <property type="entry name" value="Bactericidal permeability-increasing protein, BPI"/>
    <property type="match status" value="1"/>
</dbReference>
<sequence>MRPLIALKLASFVQIALLASRQDFHPLLDAPPHLPGVRLRLFPSGISYLSQVAANVLAEQLPRIIIPDVEHRLPGDQGVIYISRIKISR</sequence>
<evidence type="ECO:0000256" key="1">
    <source>
        <dbReference type="SAM" id="SignalP"/>
    </source>
</evidence>
<gene>
    <name evidence="2" type="ORF">ANCDUO_13235</name>
</gene>
<dbReference type="InterPro" id="IPR032942">
    <property type="entry name" value="BPI/LBP/Plunc"/>
</dbReference>
<dbReference type="OrthoDB" id="10255543at2759"/>
<organism evidence="2 3">
    <name type="scientific">Ancylostoma duodenale</name>
    <dbReference type="NCBI Taxonomy" id="51022"/>
    <lineage>
        <taxon>Eukaryota</taxon>
        <taxon>Metazoa</taxon>
        <taxon>Ecdysozoa</taxon>
        <taxon>Nematoda</taxon>
        <taxon>Chromadorea</taxon>
        <taxon>Rhabditida</taxon>
        <taxon>Rhabditina</taxon>
        <taxon>Rhabditomorpha</taxon>
        <taxon>Strongyloidea</taxon>
        <taxon>Ancylostomatidae</taxon>
        <taxon>Ancylostomatinae</taxon>
        <taxon>Ancylostoma</taxon>
    </lineage>
</organism>
<evidence type="ECO:0000313" key="3">
    <source>
        <dbReference type="Proteomes" id="UP000054047"/>
    </source>
</evidence>
<feature type="signal peptide" evidence="1">
    <location>
        <begin position="1"/>
        <end position="18"/>
    </location>
</feature>
<feature type="chain" id="PRO_5002149099" evidence="1">
    <location>
        <begin position="19"/>
        <end position="89"/>
    </location>
</feature>
<dbReference type="PANTHER" id="PTHR10504">
    <property type="entry name" value="BACTERICIDAL PERMEABILITY-INCREASING BPI PROTEIN-RELATED"/>
    <property type="match status" value="1"/>
</dbReference>
<reference evidence="2 3" key="1">
    <citation type="submission" date="2013-12" db="EMBL/GenBank/DDBJ databases">
        <title>Draft genome of the parsitic nematode Ancylostoma duodenale.</title>
        <authorList>
            <person name="Mitreva M."/>
        </authorList>
    </citation>
    <scope>NUCLEOTIDE SEQUENCE [LARGE SCALE GENOMIC DNA]</scope>
    <source>
        <strain evidence="2 3">Zhejiang</strain>
    </source>
</reference>
<dbReference type="AlphaFoldDB" id="A0A0C2GCI0"/>
<protein>
    <submittedName>
        <fullName evidence="2">Uncharacterized protein</fullName>
    </submittedName>
</protein>
<name>A0A0C2GCI0_9BILA</name>
<keyword evidence="1" id="KW-0732">Signal</keyword>
<evidence type="ECO:0000313" key="2">
    <source>
        <dbReference type="EMBL" id="KIH56584.1"/>
    </source>
</evidence>
<keyword evidence="3" id="KW-1185">Reference proteome</keyword>
<dbReference type="GO" id="GO:0005615">
    <property type="term" value="C:extracellular space"/>
    <property type="evidence" value="ECO:0007669"/>
    <property type="project" value="TreeGrafter"/>
</dbReference>
<accession>A0A0C2GCI0</accession>